<name>A0A7C3PK42_9CYAN</name>
<reference evidence="1" key="1">
    <citation type="journal article" date="2020" name="mSystems">
        <title>Genome- and Community-Level Interaction Insights into Carbon Utilization and Element Cycling Functions of Hydrothermarchaeota in Hydrothermal Sediment.</title>
        <authorList>
            <person name="Zhou Z."/>
            <person name="Liu Y."/>
            <person name="Xu W."/>
            <person name="Pan J."/>
            <person name="Luo Z.H."/>
            <person name="Li M."/>
        </authorList>
    </citation>
    <scope>NUCLEOTIDE SEQUENCE [LARGE SCALE GENOMIC DNA]</scope>
    <source>
        <strain evidence="1">SpSt-418</strain>
    </source>
</reference>
<sequence>MPDLATLQQQLEAFREAGQNLQLEPLVTQKALAQFGVEYQAELIDELEQAIEDVPQRLHL</sequence>
<organism evidence="1">
    <name type="scientific">Oscillatoriales cyanobacterium SpSt-418</name>
    <dbReference type="NCBI Taxonomy" id="2282169"/>
    <lineage>
        <taxon>Bacteria</taxon>
        <taxon>Bacillati</taxon>
        <taxon>Cyanobacteriota</taxon>
        <taxon>Cyanophyceae</taxon>
        <taxon>Oscillatoriophycideae</taxon>
        <taxon>Oscillatoriales</taxon>
    </lineage>
</organism>
<accession>A0A7C3PK42</accession>
<comment type="caution">
    <text evidence="1">The sequence shown here is derived from an EMBL/GenBank/DDBJ whole genome shotgun (WGS) entry which is preliminary data.</text>
</comment>
<dbReference type="EMBL" id="DSRU01000408">
    <property type="protein sequence ID" value="HFN01420.1"/>
    <property type="molecule type" value="Genomic_DNA"/>
</dbReference>
<dbReference type="AlphaFoldDB" id="A0A7C3PK42"/>
<evidence type="ECO:0000313" key="1">
    <source>
        <dbReference type="EMBL" id="HFN01420.1"/>
    </source>
</evidence>
<proteinExistence type="predicted"/>
<gene>
    <name evidence="1" type="ORF">ENR64_27480</name>
</gene>
<protein>
    <submittedName>
        <fullName evidence="1">Uncharacterized protein</fullName>
    </submittedName>
</protein>